<dbReference type="InterPro" id="IPR029044">
    <property type="entry name" value="Nucleotide-diphossugar_trans"/>
</dbReference>
<protein>
    <recommendedName>
        <fullName evidence="1">Glycosyltransferase 2-like domain-containing protein</fullName>
    </recommendedName>
</protein>
<dbReference type="EMBL" id="CP016809">
    <property type="protein sequence ID" value="ANY74132.1"/>
    <property type="molecule type" value="Genomic_DNA"/>
</dbReference>
<dbReference type="RefSeq" id="WP_099478309.1">
    <property type="nucleotide sequence ID" value="NZ_CP016809.1"/>
</dbReference>
<dbReference type="PANTHER" id="PTHR43685:SF2">
    <property type="entry name" value="GLYCOSYLTRANSFERASE 2-LIKE DOMAIN-CONTAINING PROTEIN"/>
    <property type="match status" value="1"/>
</dbReference>
<dbReference type="KEGG" id="pib:BBD41_16935"/>
<dbReference type="Pfam" id="PF00535">
    <property type="entry name" value="Glycos_transf_2"/>
    <property type="match status" value="1"/>
</dbReference>
<sequence length="289" mass="33947">MNPVVAVMVRTKDRPLLLRRAMESILNQTYKNWEIVLINNGGDEGTISAIHSEFICRTSNNIRLINLQRNSFMEVATNVGLKNTDAKFVTLLDDDDTWDETFLEKCVEILVNNNLIDGVVTKSTIVHEEIEGQTIQELCKESLNPRLKRIGKYSLLRRNLFTTNSFVYRKNVLTEIGYYREDLPVLGDWEFNLRFALSKKIVVLPQALAFYHKRQKNTNENYSNTDLELHLKYDKLIRYEFCRRSFNEGAIIRGSRILIYGYFNNLTRLAKKMIHKKMNSNGRIEWRRR</sequence>
<accession>A0A1B2E2J9</accession>
<proteinExistence type="predicted"/>
<name>A0A1B2E2J9_9BACL</name>
<evidence type="ECO:0000313" key="2">
    <source>
        <dbReference type="EMBL" id="ANY74132.1"/>
    </source>
</evidence>
<dbReference type="Gene3D" id="3.90.550.10">
    <property type="entry name" value="Spore Coat Polysaccharide Biosynthesis Protein SpsA, Chain A"/>
    <property type="match status" value="1"/>
</dbReference>
<organism evidence="2">
    <name type="scientific">Paenibacillus ihbetae</name>
    <dbReference type="NCBI Taxonomy" id="1870820"/>
    <lineage>
        <taxon>Bacteria</taxon>
        <taxon>Bacillati</taxon>
        <taxon>Bacillota</taxon>
        <taxon>Bacilli</taxon>
        <taxon>Bacillales</taxon>
        <taxon>Paenibacillaceae</taxon>
        <taxon>Paenibacillus</taxon>
    </lineage>
</organism>
<gene>
    <name evidence="2" type="ORF">BBD41_16935</name>
</gene>
<reference evidence="2" key="1">
    <citation type="submission" date="2016-08" db="EMBL/GenBank/DDBJ databases">
        <title>Complete Genome Seqeunce of Paenibacillus sp. nov. IHBB 9852 from high altitute lake of Indian trans-Himalayas.</title>
        <authorList>
            <person name="Kiran S."/>
            <person name="Swarnkar M.K."/>
            <person name="Rana A."/>
            <person name="Tewari R."/>
            <person name="Gulati A."/>
        </authorList>
    </citation>
    <scope>NUCLEOTIDE SEQUENCE [LARGE SCALE GENOMIC DNA]</scope>
    <source>
        <strain evidence="2">IHBB 9852</strain>
    </source>
</reference>
<evidence type="ECO:0000259" key="1">
    <source>
        <dbReference type="Pfam" id="PF00535"/>
    </source>
</evidence>
<dbReference type="PANTHER" id="PTHR43685">
    <property type="entry name" value="GLYCOSYLTRANSFERASE"/>
    <property type="match status" value="1"/>
</dbReference>
<dbReference type="AlphaFoldDB" id="A0A1B2E2J9"/>
<dbReference type="SUPFAM" id="SSF53448">
    <property type="entry name" value="Nucleotide-diphospho-sugar transferases"/>
    <property type="match status" value="1"/>
</dbReference>
<feature type="domain" description="Glycosyltransferase 2-like" evidence="1">
    <location>
        <begin position="7"/>
        <end position="147"/>
    </location>
</feature>
<dbReference type="InterPro" id="IPR050834">
    <property type="entry name" value="Glycosyltransf_2"/>
</dbReference>
<dbReference type="InterPro" id="IPR001173">
    <property type="entry name" value="Glyco_trans_2-like"/>
</dbReference>